<evidence type="ECO:0000313" key="3">
    <source>
        <dbReference type="Proteomes" id="UP001430953"/>
    </source>
</evidence>
<keyword evidence="1" id="KW-0472">Membrane</keyword>
<feature type="transmembrane region" description="Helical" evidence="1">
    <location>
        <begin position="128"/>
        <end position="147"/>
    </location>
</feature>
<sequence length="160" mass="19052">MKYDTISLFYRSDFTLESRLQYFFFFNKDEARDRKLDTFIYPTDGCDKQRDFTCLYCFPLAPSFLSFCQFSIPRFHMPNDCAFARDLFYFEISLFAVTAAENAKPICAQLLWESNKKKKKKKKNNNKVLFFCIQIELAYFSAVKLVLKILRRGLYVLVFC</sequence>
<accession>A0AAW2G2B3</accession>
<protein>
    <submittedName>
        <fullName evidence="2">Uncharacterized protein</fullName>
    </submittedName>
</protein>
<dbReference type="EMBL" id="JADYXP020000006">
    <property type="protein sequence ID" value="KAL0121585.1"/>
    <property type="molecule type" value="Genomic_DNA"/>
</dbReference>
<comment type="caution">
    <text evidence="2">The sequence shown here is derived from an EMBL/GenBank/DDBJ whole genome shotgun (WGS) entry which is preliminary data.</text>
</comment>
<evidence type="ECO:0000256" key="1">
    <source>
        <dbReference type="SAM" id="Phobius"/>
    </source>
</evidence>
<name>A0AAW2G2B3_9HYME</name>
<gene>
    <name evidence="2" type="ORF">PUN28_006838</name>
</gene>
<keyword evidence="3" id="KW-1185">Reference proteome</keyword>
<organism evidence="2 3">
    <name type="scientific">Cardiocondyla obscurior</name>
    <dbReference type="NCBI Taxonomy" id="286306"/>
    <lineage>
        <taxon>Eukaryota</taxon>
        <taxon>Metazoa</taxon>
        <taxon>Ecdysozoa</taxon>
        <taxon>Arthropoda</taxon>
        <taxon>Hexapoda</taxon>
        <taxon>Insecta</taxon>
        <taxon>Pterygota</taxon>
        <taxon>Neoptera</taxon>
        <taxon>Endopterygota</taxon>
        <taxon>Hymenoptera</taxon>
        <taxon>Apocrita</taxon>
        <taxon>Aculeata</taxon>
        <taxon>Formicoidea</taxon>
        <taxon>Formicidae</taxon>
        <taxon>Myrmicinae</taxon>
        <taxon>Cardiocondyla</taxon>
    </lineage>
</organism>
<keyword evidence="1" id="KW-1133">Transmembrane helix</keyword>
<dbReference type="Proteomes" id="UP001430953">
    <property type="component" value="Unassembled WGS sequence"/>
</dbReference>
<dbReference type="AlphaFoldDB" id="A0AAW2G2B3"/>
<reference evidence="2 3" key="1">
    <citation type="submission" date="2023-03" db="EMBL/GenBank/DDBJ databases">
        <title>High recombination rates correlate with genetic variation in Cardiocondyla obscurior ants.</title>
        <authorList>
            <person name="Errbii M."/>
        </authorList>
    </citation>
    <scope>NUCLEOTIDE SEQUENCE [LARGE SCALE GENOMIC DNA]</scope>
    <source>
        <strain evidence="2">Alpha-2009</strain>
        <tissue evidence="2">Whole body</tissue>
    </source>
</reference>
<evidence type="ECO:0000313" key="2">
    <source>
        <dbReference type="EMBL" id="KAL0121585.1"/>
    </source>
</evidence>
<proteinExistence type="predicted"/>
<keyword evidence="1" id="KW-0812">Transmembrane</keyword>